<organism evidence="2 3">
    <name type="scientific">Desulfotomaculum copahuensis</name>
    <dbReference type="NCBI Taxonomy" id="1838280"/>
    <lineage>
        <taxon>Bacteria</taxon>
        <taxon>Bacillati</taxon>
        <taxon>Bacillota</taxon>
        <taxon>Clostridia</taxon>
        <taxon>Eubacteriales</taxon>
        <taxon>Desulfotomaculaceae</taxon>
        <taxon>Desulfotomaculum</taxon>
    </lineage>
</organism>
<keyword evidence="3" id="KW-1185">Reference proteome</keyword>
<dbReference type="AlphaFoldDB" id="A0A1B7LB17"/>
<comment type="caution">
    <text evidence="2">The sequence shown here is derived from an EMBL/GenBank/DDBJ whole genome shotgun (WGS) entry which is preliminary data.</text>
</comment>
<dbReference type="InterPro" id="IPR021136">
    <property type="entry name" value="Flagellar_hook_control-like_C"/>
</dbReference>
<proteinExistence type="predicted"/>
<feature type="domain" description="Flagellar hook-length control protein-like C-terminal" evidence="1">
    <location>
        <begin position="187"/>
        <end position="259"/>
    </location>
</feature>
<sequence length="284" mass="31005">MLEVNGAQATVRLAGQLFQATGELPPAGQSFWAVVESVKPDVLQLRKLDGPPVKPPAPAILVRLLDLPPGPDGPKLLGELLKWQLPLDRHLLLGLLSAGKNLTAAEKAVYWPVRAWLETLDIHADAAKVHQAINYLLGNDSATPKGQEVLNQAQPLFPGQEAVSFFTFQGANFNGELYIVDDRDGKKQAQKFPSGLVVRVHSPALGETWVHLVHNDGTLTARVAVAEERFVHPVQQAAHNLRTKLTALGYRVGEIQVTARPVHSICELLRPDLEPTYQPLNTTV</sequence>
<dbReference type="STRING" id="1838280.A6M21_01385"/>
<evidence type="ECO:0000313" key="3">
    <source>
        <dbReference type="Proteomes" id="UP000078532"/>
    </source>
</evidence>
<dbReference type="Gene3D" id="3.30.750.140">
    <property type="match status" value="1"/>
</dbReference>
<protein>
    <recommendedName>
        <fullName evidence="1">Flagellar hook-length control protein-like C-terminal domain-containing protein</fullName>
    </recommendedName>
</protein>
<reference evidence="2 3" key="1">
    <citation type="submission" date="2016-04" db="EMBL/GenBank/DDBJ databases">
        <authorList>
            <person name="Evans L.H."/>
            <person name="Alamgir A."/>
            <person name="Owens N."/>
            <person name="Weber N.D."/>
            <person name="Virtaneva K."/>
            <person name="Barbian K."/>
            <person name="Babar A."/>
            <person name="Rosenke K."/>
        </authorList>
    </citation>
    <scope>NUCLEOTIDE SEQUENCE [LARGE SCALE GENOMIC DNA]</scope>
    <source>
        <strain evidence="2 3">LMa1</strain>
    </source>
</reference>
<accession>A0A1B7LB17</accession>
<gene>
    <name evidence="2" type="ORF">A6M21_01385</name>
</gene>
<dbReference type="InterPro" id="IPR038610">
    <property type="entry name" value="FliK-like_C_sf"/>
</dbReference>
<evidence type="ECO:0000259" key="1">
    <source>
        <dbReference type="Pfam" id="PF02120"/>
    </source>
</evidence>
<dbReference type="Pfam" id="PF02120">
    <property type="entry name" value="Flg_hook"/>
    <property type="match status" value="1"/>
</dbReference>
<dbReference type="Proteomes" id="UP000078532">
    <property type="component" value="Unassembled WGS sequence"/>
</dbReference>
<dbReference type="EMBL" id="LYVF01000197">
    <property type="protein sequence ID" value="OAT79411.1"/>
    <property type="molecule type" value="Genomic_DNA"/>
</dbReference>
<name>A0A1B7LB17_9FIRM</name>
<evidence type="ECO:0000313" key="2">
    <source>
        <dbReference type="EMBL" id="OAT79411.1"/>
    </source>
</evidence>